<feature type="compositionally biased region" description="Basic and acidic residues" evidence="1">
    <location>
        <begin position="133"/>
        <end position="146"/>
    </location>
</feature>
<dbReference type="AlphaFoldDB" id="A0A1E3K8V4"/>
<feature type="compositionally biased region" description="Low complexity" evidence="1">
    <location>
        <begin position="223"/>
        <end position="235"/>
    </location>
</feature>
<evidence type="ECO:0000313" key="2">
    <source>
        <dbReference type="EMBL" id="ODO09608.1"/>
    </source>
</evidence>
<reference evidence="2 3" key="1">
    <citation type="submission" date="2016-06" db="EMBL/GenBank/DDBJ databases">
        <title>Evolution of pathogenesis and genome organization in the Tremellales.</title>
        <authorList>
            <person name="Cuomo C."/>
            <person name="Litvintseva A."/>
            <person name="Heitman J."/>
            <person name="Chen Y."/>
            <person name="Sun S."/>
            <person name="Springer D."/>
            <person name="Dromer F."/>
            <person name="Young S."/>
            <person name="Zeng Q."/>
            <person name="Chapman S."/>
            <person name="Gujja S."/>
            <person name="Saif S."/>
            <person name="Birren B."/>
        </authorList>
    </citation>
    <scope>NUCLEOTIDE SEQUENCE [LARGE SCALE GENOMIC DNA]</scope>
    <source>
        <strain evidence="2 3">CBS 6273</strain>
    </source>
</reference>
<feature type="compositionally biased region" description="Polar residues" evidence="1">
    <location>
        <begin position="148"/>
        <end position="172"/>
    </location>
</feature>
<feature type="compositionally biased region" description="Low complexity" evidence="1">
    <location>
        <begin position="264"/>
        <end position="281"/>
    </location>
</feature>
<sequence length="503" mass="54351">MSFNESALPSSTSSSPSSAQDASLMLYGSPNSSATSSPPSISSIKRFSDSNRDSPMSKYFRDRKQGFQNSVDVQPTAEDDVRDGAAEIVDLARSSYPGHTALETVPSPSPNANHTLPATLPAKKTGSAMNSWREGEGSETRSKRWSLDSATTDSTLVDPNSPSPQTTAKSYFATQTYRPSLLSRGVYHPSDPKKSLYVGGGDLVREGFTGKGMRPLLLLSRRSSSYTDDSPSRESFPSPTVEPPVAPSSPIGLGISFQPPSPSSDPASIPSSPVSSSSSCDSDSEYDALPHIPLPFDISNAVSAFVKFLSPDAFDLIEDEAGFDEKRENAAEDEGEKEDRAPEKADDEAIKSCLKTAGSPPRAGVKGVRFDVLPPRHIRKMSSLETVLIRSDTSEDWNSIFSFRFAFPSFPSLPSLPTLPTLQPPPQTAKPPPTPPQTNIPLLFLTFLLSVLVAVLDWVERGAVGVVRGWVVGEMMLQLEGARDDERRRLVRRSRRKGRAVAV</sequence>
<evidence type="ECO:0000256" key="1">
    <source>
        <dbReference type="SAM" id="MobiDB-lite"/>
    </source>
</evidence>
<dbReference type="EMBL" id="MEKH01000004">
    <property type="protein sequence ID" value="ODO09608.1"/>
    <property type="molecule type" value="Genomic_DNA"/>
</dbReference>
<feature type="compositionally biased region" description="Low complexity" evidence="1">
    <location>
        <begin position="1"/>
        <end position="43"/>
    </location>
</feature>
<accession>A0A1E3K8V4</accession>
<dbReference type="Proteomes" id="UP000095149">
    <property type="component" value="Unassembled WGS sequence"/>
</dbReference>
<organism evidence="2 3">
    <name type="scientific">Cryptococcus amylolentus CBS 6273</name>
    <dbReference type="NCBI Taxonomy" id="1296118"/>
    <lineage>
        <taxon>Eukaryota</taxon>
        <taxon>Fungi</taxon>
        <taxon>Dikarya</taxon>
        <taxon>Basidiomycota</taxon>
        <taxon>Agaricomycotina</taxon>
        <taxon>Tremellomycetes</taxon>
        <taxon>Tremellales</taxon>
        <taxon>Cryptococcaceae</taxon>
        <taxon>Cryptococcus</taxon>
    </lineage>
</organism>
<proteinExistence type="predicted"/>
<evidence type="ECO:0000313" key="3">
    <source>
        <dbReference type="Proteomes" id="UP000095149"/>
    </source>
</evidence>
<protein>
    <submittedName>
        <fullName evidence="2">Uncharacterized protein</fullName>
    </submittedName>
</protein>
<dbReference type="OrthoDB" id="10436008at2759"/>
<comment type="caution">
    <text evidence="2">The sequence shown here is derived from an EMBL/GenBank/DDBJ whole genome shotgun (WGS) entry which is preliminary data.</text>
</comment>
<gene>
    <name evidence="2" type="ORF">I350_03216</name>
</gene>
<feature type="region of interest" description="Disordered" evidence="1">
    <location>
        <begin position="1"/>
        <end position="172"/>
    </location>
</feature>
<name>A0A1E3K8V4_9TREE</name>
<feature type="compositionally biased region" description="Basic and acidic residues" evidence="1">
    <location>
        <begin position="337"/>
        <end position="348"/>
    </location>
</feature>
<feature type="region of interest" description="Disordered" evidence="1">
    <location>
        <begin position="223"/>
        <end position="284"/>
    </location>
</feature>
<feature type="region of interest" description="Disordered" evidence="1">
    <location>
        <begin position="320"/>
        <end position="348"/>
    </location>
</feature>